<dbReference type="GO" id="GO:0003676">
    <property type="term" value="F:nucleic acid binding"/>
    <property type="evidence" value="ECO:0007669"/>
    <property type="project" value="InterPro"/>
</dbReference>
<keyword evidence="4" id="KW-1185">Reference proteome</keyword>
<dbReference type="Gene3D" id="3.30.420.10">
    <property type="entry name" value="Ribonuclease H-like superfamily/Ribonuclease H"/>
    <property type="match status" value="1"/>
</dbReference>
<dbReference type="Gene3D" id="1.10.340.70">
    <property type="match status" value="1"/>
</dbReference>
<proteinExistence type="predicted"/>
<evidence type="ECO:0000313" key="3">
    <source>
        <dbReference type="EMBL" id="CAH2098396.1"/>
    </source>
</evidence>
<dbReference type="InterPro" id="IPR050951">
    <property type="entry name" value="Retrovirus_Pol_polyprotein"/>
</dbReference>
<dbReference type="Pfam" id="PF17921">
    <property type="entry name" value="Integrase_H2C2"/>
    <property type="match status" value="1"/>
</dbReference>
<dbReference type="AlphaFoldDB" id="A0AAU9UHA3"/>
<name>A0AAU9UHA3_EUPED</name>
<evidence type="ECO:0000259" key="2">
    <source>
        <dbReference type="Pfam" id="PF17921"/>
    </source>
</evidence>
<dbReference type="PANTHER" id="PTHR37984:SF5">
    <property type="entry name" value="PROTEIN NYNRIN-LIKE"/>
    <property type="match status" value="1"/>
</dbReference>
<accession>A0AAU9UHA3</accession>
<dbReference type="SUPFAM" id="SSF53098">
    <property type="entry name" value="Ribonuclease H-like"/>
    <property type="match status" value="1"/>
</dbReference>
<evidence type="ECO:0000313" key="4">
    <source>
        <dbReference type="Proteomes" id="UP001153954"/>
    </source>
</evidence>
<sequence length="134" mass="15034">MWGHRVVVPSACRSKVIAEHHQSHMGIVKTKSLARSYVWWPGVHEAVEAEYRACSVCAAVADAPPAHIPSAWPWPDRPWTRLHVDFLGPIAGVSYLIVVDAHSKWIEAIKMSSTTTQSVIKVLRDMWSRFGLPK</sequence>
<comment type="caution">
    <text evidence="3">The sequence shown here is derived from an EMBL/GenBank/DDBJ whole genome shotgun (WGS) entry which is preliminary data.</text>
</comment>
<dbReference type="InterPro" id="IPR036397">
    <property type="entry name" value="RNaseH_sf"/>
</dbReference>
<organism evidence="3 4">
    <name type="scientific">Euphydryas editha</name>
    <name type="common">Edith's checkerspot</name>
    <dbReference type="NCBI Taxonomy" id="104508"/>
    <lineage>
        <taxon>Eukaryota</taxon>
        <taxon>Metazoa</taxon>
        <taxon>Ecdysozoa</taxon>
        <taxon>Arthropoda</taxon>
        <taxon>Hexapoda</taxon>
        <taxon>Insecta</taxon>
        <taxon>Pterygota</taxon>
        <taxon>Neoptera</taxon>
        <taxon>Endopterygota</taxon>
        <taxon>Lepidoptera</taxon>
        <taxon>Glossata</taxon>
        <taxon>Ditrysia</taxon>
        <taxon>Papilionoidea</taxon>
        <taxon>Nymphalidae</taxon>
        <taxon>Nymphalinae</taxon>
        <taxon>Euphydryas</taxon>
    </lineage>
</organism>
<gene>
    <name evidence="3" type="ORF">EEDITHA_LOCUS13511</name>
</gene>
<dbReference type="GO" id="GO:0003964">
    <property type="term" value="F:RNA-directed DNA polymerase activity"/>
    <property type="evidence" value="ECO:0007669"/>
    <property type="project" value="UniProtKB-EC"/>
</dbReference>
<reference evidence="3" key="1">
    <citation type="submission" date="2022-03" db="EMBL/GenBank/DDBJ databases">
        <authorList>
            <person name="Tunstrom K."/>
        </authorList>
    </citation>
    <scope>NUCLEOTIDE SEQUENCE</scope>
</reference>
<dbReference type="PANTHER" id="PTHR37984">
    <property type="entry name" value="PROTEIN CBG26694"/>
    <property type="match status" value="1"/>
</dbReference>
<protein>
    <recommendedName>
        <fullName evidence="1">RNA-directed DNA polymerase</fullName>
        <ecNumber evidence="1">2.7.7.49</ecNumber>
    </recommendedName>
</protein>
<dbReference type="EMBL" id="CAKOGL010000019">
    <property type="protein sequence ID" value="CAH2098396.1"/>
    <property type="molecule type" value="Genomic_DNA"/>
</dbReference>
<evidence type="ECO:0000256" key="1">
    <source>
        <dbReference type="ARBA" id="ARBA00012493"/>
    </source>
</evidence>
<feature type="domain" description="Integrase zinc-binding" evidence="2">
    <location>
        <begin position="8"/>
        <end position="59"/>
    </location>
</feature>
<dbReference type="Proteomes" id="UP001153954">
    <property type="component" value="Unassembled WGS sequence"/>
</dbReference>
<dbReference type="EC" id="2.7.7.49" evidence="1"/>
<dbReference type="InterPro" id="IPR012337">
    <property type="entry name" value="RNaseH-like_sf"/>
</dbReference>
<dbReference type="InterPro" id="IPR041588">
    <property type="entry name" value="Integrase_H2C2"/>
</dbReference>